<reference evidence="4" key="1">
    <citation type="journal article" date="2014" name="Int. J. Syst. Evol. Microbiol.">
        <title>Complete genome sequence of Corynebacterium casei LMG S-19264T (=DSM 44701T), isolated from a smear-ripened cheese.</title>
        <authorList>
            <consortium name="US DOE Joint Genome Institute (JGI-PGF)"/>
            <person name="Walter F."/>
            <person name="Albersmeier A."/>
            <person name="Kalinowski J."/>
            <person name="Ruckert C."/>
        </authorList>
    </citation>
    <scope>NUCLEOTIDE SEQUENCE</scope>
    <source>
        <strain evidence="4">CGMCC 4.7299</strain>
    </source>
</reference>
<dbReference type="PANTHER" id="PTHR23028">
    <property type="entry name" value="ACETYLTRANSFERASE"/>
    <property type="match status" value="1"/>
</dbReference>
<dbReference type="Proteomes" id="UP000656042">
    <property type="component" value="Unassembled WGS sequence"/>
</dbReference>
<feature type="domain" description="Acyltransferase 3" evidence="3">
    <location>
        <begin position="246"/>
        <end position="433"/>
    </location>
</feature>
<feature type="compositionally biased region" description="Low complexity" evidence="1">
    <location>
        <begin position="8"/>
        <end position="42"/>
    </location>
</feature>
<dbReference type="InterPro" id="IPR050879">
    <property type="entry name" value="Acyltransferase_3"/>
</dbReference>
<feature type="transmembrane region" description="Helical" evidence="2">
    <location>
        <begin position="130"/>
        <end position="152"/>
    </location>
</feature>
<dbReference type="InterPro" id="IPR002656">
    <property type="entry name" value="Acyl_transf_3_dom"/>
</dbReference>
<dbReference type="RefSeq" id="WP_189082218.1">
    <property type="nucleotide sequence ID" value="NZ_BMMX01000040.1"/>
</dbReference>
<dbReference type="GO" id="GO:0016020">
    <property type="term" value="C:membrane"/>
    <property type="evidence" value="ECO:0007669"/>
    <property type="project" value="TreeGrafter"/>
</dbReference>
<evidence type="ECO:0000256" key="1">
    <source>
        <dbReference type="SAM" id="MobiDB-lite"/>
    </source>
</evidence>
<proteinExistence type="predicted"/>
<dbReference type="GO" id="GO:0016747">
    <property type="term" value="F:acyltransferase activity, transferring groups other than amino-acyl groups"/>
    <property type="evidence" value="ECO:0007669"/>
    <property type="project" value="InterPro"/>
</dbReference>
<dbReference type="Pfam" id="PF01757">
    <property type="entry name" value="Acyl_transf_3"/>
    <property type="match status" value="2"/>
</dbReference>
<evidence type="ECO:0000313" key="5">
    <source>
        <dbReference type="Proteomes" id="UP000656042"/>
    </source>
</evidence>
<feature type="transmembrane region" description="Helical" evidence="2">
    <location>
        <begin position="90"/>
        <end position="109"/>
    </location>
</feature>
<feature type="transmembrane region" description="Helical" evidence="2">
    <location>
        <begin position="264"/>
        <end position="282"/>
    </location>
</feature>
<feature type="transmembrane region" description="Helical" evidence="2">
    <location>
        <begin position="354"/>
        <end position="371"/>
    </location>
</feature>
<feature type="domain" description="Acyltransferase 3" evidence="3">
    <location>
        <begin position="57"/>
        <end position="233"/>
    </location>
</feature>
<feature type="transmembrane region" description="Helical" evidence="2">
    <location>
        <begin position="288"/>
        <end position="305"/>
    </location>
</feature>
<keyword evidence="5" id="KW-1185">Reference proteome</keyword>
<dbReference type="EMBL" id="BMMX01000040">
    <property type="protein sequence ID" value="GGL13264.1"/>
    <property type="molecule type" value="Genomic_DNA"/>
</dbReference>
<feature type="transmembrane region" description="Helical" evidence="2">
    <location>
        <begin position="184"/>
        <end position="205"/>
    </location>
</feature>
<name>A0A8J3FRN9_9ACTN</name>
<feature type="transmembrane region" description="Helical" evidence="2">
    <location>
        <begin position="61"/>
        <end position="78"/>
    </location>
</feature>
<reference evidence="4" key="2">
    <citation type="submission" date="2020-09" db="EMBL/GenBank/DDBJ databases">
        <authorList>
            <person name="Sun Q."/>
            <person name="Zhou Y."/>
        </authorList>
    </citation>
    <scope>NUCLEOTIDE SEQUENCE</scope>
    <source>
        <strain evidence="4">CGMCC 4.7299</strain>
    </source>
</reference>
<protein>
    <recommendedName>
        <fullName evidence="3">Acyltransferase 3 domain-containing protein</fullName>
    </recommendedName>
</protein>
<evidence type="ECO:0000313" key="4">
    <source>
        <dbReference type="EMBL" id="GGL13264.1"/>
    </source>
</evidence>
<dbReference type="PANTHER" id="PTHR23028:SF53">
    <property type="entry name" value="ACYL_TRANSF_3 DOMAIN-CONTAINING PROTEIN"/>
    <property type="match status" value="1"/>
</dbReference>
<sequence length="456" mass="48889">MTTDVRGDAAPTGGDAAPTGGDAAPAGGGAAPAEGGAAPAGERVADTPAARPARRLQWLDALRGIAVLAVVYEHFGSYLMPDLKLATTRWAHAGTFGVTLFFLVSGYIVPASIERRGSVRDFWIGRVFRLYPAFLLTIAIAVLIGVHGPGWVPDTFTDQPTTSTLAHLTMLHEVLGAENLQHQFWTLTYEMLFYLLVTVVFVIGVHRFSAEIAMLLAAAAAALGGLLPARMLATDGVALRNLTVLTALVMFLGVVAVSTRWRAVVLAGAVLITGLVAMFLGLNQRSGAWEGFIILAVMFTGTALYRYHAGQISPYRAVAAVAVVVASAVTAVYLHGHMWHMVGADQFPVERSWLGGLLLALACFGAGMLVRHRSIPGWLAWLGAVSYSVYLLHFVLIYLTKGWLVPHQDSAAPVRIGLALAYLAVLLAASYVSYRFVEVPFQQMGRRVTKRLARRA</sequence>
<keyword evidence="2" id="KW-1133">Transmembrane helix</keyword>
<dbReference type="AlphaFoldDB" id="A0A8J3FRN9"/>
<gene>
    <name evidence="4" type="ORF">GCM10012284_54950</name>
</gene>
<feature type="transmembrane region" description="Helical" evidence="2">
    <location>
        <begin position="378"/>
        <end position="399"/>
    </location>
</feature>
<keyword evidence="2" id="KW-0472">Membrane</keyword>
<dbReference type="GO" id="GO:0000271">
    <property type="term" value="P:polysaccharide biosynthetic process"/>
    <property type="evidence" value="ECO:0007669"/>
    <property type="project" value="TreeGrafter"/>
</dbReference>
<evidence type="ECO:0000256" key="2">
    <source>
        <dbReference type="SAM" id="Phobius"/>
    </source>
</evidence>
<feature type="transmembrane region" description="Helical" evidence="2">
    <location>
        <begin position="212"/>
        <end position="232"/>
    </location>
</feature>
<evidence type="ECO:0000259" key="3">
    <source>
        <dbReference type="Pfam" id="PF01757"/>
    </source>
</evidence>
<feature type="transmembrane region" description="Helical" evidence="2">
    <location>
        <begin position="238"/>
        <end position="257"/>
    </location>
</feature>
<accession>A0A8J3FRN9</accession>
<organism evidence="4 5">
    <name type="scientific">Mangrovihabitans endophyticus</name>
    <dbReference type="NCBI Taxonomy" id="1751298"/>
    <lineage>
        <taxon>Bacteria</taxon>
        <taxon>Bacillati</taxon>
        <taxon>Actinomycetota</taxon>
        <taxon>Actinomycetes</taxon>
        <taxon>Micromonosporales</taxon>
        <taxon>Micromonosporaceae</taxon>
        <taxon>Mangrovihabitans</taxon>
    </lineage>
</organism>
<feature type="transmembrane region" description="Helical" evidence="2">
    <location>
        <begin position="317"/>
        <end position="334"/>
    </location>
</feature>
<keyword evidence="2" id="KW-0812">Transmembrane</keyword>
<comment type="caution">
    <text evidence="4">The sequence shown here is derived from an EMBL/GenBank/DDBJ whole genome shotgun (WGS) entry which is preliminary data.</text>
</comment>
<feature type="transmembrane region" description="Helical" evidence="2">
    <location>
        <begin position="419"/>
        <end position="437"/>
    </location>
</feature>
<feature type="region of interest" description="Disordered" evidence="1">
    <location>
        <begin position="1"/>
        <end position="46"/>
    </location>
</feature>